<reference evidence="1 2" key="1">
    <citation type="journal article" date="2012" name="Science">
        <title>The Paleozoic origin of enzymatic lignin decomposition reconstructed from 31 fungal genomes.</title>
        <authorList>
            <person name="Floudas D."/>
            <person name="Binder M."/>
            <person name="Riley R."/>
            <person name="Barry K."/>
            <person name="Blanchette R.A."/>
            <person name="Henrissat B."/>
            <person name="Martinez A.T."/>
            <person name="Otillar R."/>
            <person name="Spatafora J.W."/>
            <person name="Yadav J.S."/>
            <person name="Aerts A."/>
            <person name="Benoit I."/>
            <person name="Boyd A."/>
            <person name="Carlson A."/>
            <person name="Copeland A."/>
            <person name="Coutinho P.M."/>
            <person name="de Vries R.P."/>
            <person name="Ferreira P."/>
            <person name="Findley K."/>
            <person name="Foster B."/>
            <person name="Gaskell J."/>
            <person name="Glotzer D."/>
            <person name="Gorecki P."/>
            <person name="Heitman J."/>
            <person name="Hesse C."/>
            <person name="Hori C."/>
            <person name="Igarashi K."/>
            <person name="Jurgens J.A."/>
            <person name="Kallen N."/>
            <person name="Kersten P."/>
            <person name="Kohler A."/>
            <person name="Kuees U."/>
            <person name="Kumar T.K.A."/>
            <person name="Kuo A."/>
            <person name="LaButti K."/>
            <person name="Larrondo L.F."/>
            <person name="Lindquist E."/>
            <person name="Ling A."/>
            <person name="Lombard V."/>
            <person name="Lucas S."/>
            <person name="Lundell T."/>
            <person name="Martin R."/>
            <person name="McLaughlin D.J."/>
            <person name="Morgenstern I."/>
            <person name="Morin E."/>
            <person name="Murat C."/>
            <person name="Nagy L.G."/>
            <person name="Nolan M."/>
            <person name="Ohm R.A."/>
            <person name="Patyshakuliyeva A."/>
            <person name="Rokas A."/>
            <person name="Ruiz-Duenas F.J."/>
            <person name="Sabat G."/>
            <person name="Salamov A."/>
            <person name="Samejima M."/>
            <person name="Schmutz J."/>
            <person name="Slot J.C."/>
            <person name="St John F."/>
            <person name="Stenlid J."/>
            <person name="Sun H."/>
            <person name="Sun S."/>
            <person name="Syed K."/>
            <person name="Tsang A."/>
            <person name="Wiebenga A."/>
            <person name="Young D."/>
            <person name="Pisabarro A."/>
            <person name="Eastwood D.C."/>
            <person name="Martin F."/>
            <person name="Cullen D."/>
            <person name="Grigoriev I.V."/>
            <person name="Hibbett D.S."/>
        </authorList>
    </citation>
    <scope>NUCLEOTIDE SEQUENCE [LARGE SCALE GENOMIC DNA]</scope>
    <source>
        <strain evidence="1 2">MD-104</strain>
    </source>
</reference>
<gene>
    <name evidence="1" type="ORF">WOLCODRAFT_144791</name>
</gene>
<dbReference type="AlphaFoldDB" id="A0A2H3K6I2"/>
<evidence type="ECO:0000313" key="1">
    <source>
        <dbReference type="EMBL" id="PCH44047.1"/>
    </source>
</evidence>
<evidence type="ECO:0000313" key="2">
    <source>
        <dbReference type="Proteomes" id="UP000218811"/>
    </source>
</evidence>
<sequence length="251" mass="27717">MGGTCAADIAGKLTAYSCAACLERLLCPSALLKGTRMFRLAQSRAEHSGRNSILANRDSMLHTQATLPSVEHEAYRQNPYISAFTEDDKMKVVCVSKNHNMPSTDAIIKKVAADVAASRMPIEVWNNILDYLRDEPAASVACYQAIKLFRRNKGMKDLPRALEERMAVIADQSDAYRLAEAARADADYKFRVRVVEVVGSKHGAGSTYAYLTHLSTFAAMFSGSLPQLREFVVRGGEWRTGAIPTSTCRRF</sequence>
<name>A0A2H3K6I2_WOLCO</name>
<protein>
    <submittedName>
        <fullName evidence="1">Uncharacterized protein</fullName>
    </submittedName>
</protein>
<dbReference type="EMBL" id="KB468157">
    <property type="protein sequence ID" value="PCH44047.1"/>
    <property type="molecule type" value="Genomic_DNA"/>
</dbReference>
<keyword evidence="2" id="KW-1185">Reference proteome</keyword>
<proteinExistence type="predicted"/>
<dbReference type="Proteomes" id="UP000218811">
    <property type="component" value="Unassembled WGS sequence"/>
</dbReference>
<accession>A0A2H3K6I2</accession>
<organism evidence="1 2">
    <name type="scientific">Wolfiporia cocos (strain MD-104)</name>
    <name type="common">Brown rot fungus</name>
    <dbReference type="NCBI Taxonomy" id="742152"/>
    <lineage>
        <taxon>Eukaryota</taxon>
        <taxon>Fungi</taxon>
        <taxon>Dikarya</taxon>
        <taxon>Basidiomycota</taxon>
        <taxon>Agaricomycotina</taxon>
        <taxon>Agaricomycetes</taxon>
        <taxon>Polyporales</taxon>
        <taxon>Phaeolaceae</taxon>
        <taxon>Wolfiporia</taxon>
    </lineage>
</organism>